<accession>A0A1B2EZ39</accession>
<evidence type="ECO:0000256" key="3">
    <source>
        <dbReference type="ARBA" id="ARBA00022448"/>
    </source>
</evidence>
<reference evidence="7" key="1">
    <citation type="submission" date="2016-07" db="EMBL/GenBank/DDBJ databases">
        <title>Microvirga ossetica sp. nov. a new species of rhizobia isolated from root nodules of the legume species Vicia alpestris Steven originated from North Ossetia region in the Caucasus.</title>
        <authorList>
            <person name="Safronova V.I."/>
            <person name="Kuznetsova I.G."/>
            <person name="Sazanova A.L."/>
            <person name="Belimov A."/>
            <person name="Andronov E."/>
            <person name="Osledkin Y.S."/>
            <person name="Onishchuk O.P."/>
            <person name="Kurchak O.N."/>
            <person name="Shaposhnikov A.I."/>
            <person name="Willems A."/>
            <person name="Tikhonovich I.A."/>
        </authorList>
    </citation>
    <scope>NUCLEOTIDE SEQUENCE [LARGE SCALE GENOMIC DNA]</scope>
    <source>
        <strain evidence="7">V5/3M</strain>
        <plasmid evidence="7">unnamed4</plasmid>
    </source>
</reference>
<feature type="domain" description="ABC transporter" evidence="6">
    <location>
        <begin position="4"/>
        <end position="252"/>
    </location>
</feature>
<dbReference type="AlphaFoldDB" id="A0A1B2EZ39"/>
<dbReference type="Gene3D" id="3.40.50.300">
    <property type="entry name" value="P-loop containing nucleotide triphosphate hydrolases"/>
    <property type="match status" value="1"/>
</dbReference>
<dbReference type="InterPro" id="IPR027417">
    <property type="entry name" value="P-loop_NTPase"/>
</dbReference>
<name>A0A1B2EZ39_9HYPH</name>
<evidence type="ECO:0000256" key="1">
    <source>
        <dbReference type="ARBA" id="ARBA00004417"/>
    </source>
</evidence>
<comment type="subcellular location">
    <subcellularLocation>
        <location evidence="1">Cell inner membrane</location>
        <topology evidence="1">Peripheral membrane protein</topology>
    </subcellularLocation>
</comment>
<dbReference type="PROSITE" id="PS50893">
    <property type="entry name" value="ABC_TRANSPORTER_2"/>
    <property type="match status" value="1"/>
</dbReference>
<comment type="similarity">
    <text evidence="2">Belongs to the ABC transporter superfamily.</text>
</comment>
<dbReference type="SMART" id="SM00382">
    <property type="entry name" value="AAA"/>
    <property type="match status" value="1"/>
</dbReference>
<keyword evidence="5 7" id="KW-0067">ATP-binding</keyword>
<keyword evidence="3" id="KW-0813">Transport</keyword>
<dbReference type="RefSeq" id="WP_099515989.1">
    <property type="nucleotide sequence ID" value="NZ_CP016620.1"/>
</dbReference>
<dbReference type="SUPFAM" id="SSF52540">
    <property type="entry name" value="P-loop containing nucleoside triphosphate hydrolases"/>
    <property type="match status" value="1"/>
</dbReference>
<evidence type="ECO:0000256" key="2">
    <source>
        <dbReference type="ARBA" id="ARBA00005417"/>
    </source>
</evidence>
<dbReference type="GO" id="GO:0016887">
    <property type="term" value="F:ATP hydrolysis activity"/>
    <property type="evidence" value="ECO:0007669"/>
    <property type="project" value="InterPro"/>
</dbReference>
<dbReference type="KEGG" id="moc:BB934_44250"/>
<evidence type="ECO:0000259" key="6">
    <source>
        <dbReference type="PROSITE" id="PS50893"/>
    </source>
</evidence>
<sequence length="384" mass="41013">MSGLALRKVSKAFGDNPILHDVTIEADPGEFVALVGPSGCGKTTLLRIAAALDYPDYGSVWLGERDMTAMRPSERDIAMVFQSYALYPHLTAGQNIAVPLAMRNLTAWQRLPWIGNLLPGQRAIRADIQRRVIDTARSLKIDHLVDRKPGQMSGGQRQRVALGRALVRSPAAFLMDEPLSNLDANLRVHTRAEIVELHRRAGVTTLYVTHDQAEALSMADRVAVMMAGRLLQFDTPEEIYRNPAHLEVARFIGSPQINLLTGEVDAAHGVRIGGRLFAEGVKATPGSSVTIGIRPEALKLSGAGQAGLGSSVRRIEFLGSETLVFVELAGGGASLVAKLTPTEALAFGPGQPITISVASENVLVFGADGARLSVAPPIRMAANG</sequence>
<dbReference type="GO" id="GO:0055052">
    <property type="term" value="C:ATP-binding cassette (ABC) transporter complex, substrate-binding subunit-containing"/>
    <property type="evidence" value="ECO:0007669"/>
    <property type="project" value="TreeGrafter"/>
</dbReference>
<dbReference type="InterPro" id="IPR013611">
    <property type="entry name" value="Transp-assoc_OB_typ2"/>
</dbReference>
<dbReference type="InterPro" id="IPR008995">
    <property type="entry name" value="Mo/tungstate-bd_C_term_dom"/>
</dbReference>
<dbReference type="PANTHER" id="PTHR43875:SF14">
    <property type="entry name" value="ABC TRANSPORTER ATP-BINDING PROTEIN"/>
    <property type="match status" value="1"/>
</dbReference>
<dbReference type="Gene3D" id="2.40.50.140">
    <property type="entry name" value="Nucleic acid-binding proteins"/>
    <property type="match status" value="1"/>
</dbReference>
<protein>
    <submittedName>
        <fullName evidence="7">Glycerol-3-phosphate ABC transporter ATP-binding protein</fullName>
    </submittedName>
</protein>
<proteinExistence type="inferred from homology"/>
<geneLocation type="plasmid" evidence="7">
    <name>unnamed4</name>
</geneLocation>
<dbReference type="GO" id="GO:0140359">
    <property type="term" value="F:ABC-type transporter activity"/>
    <property type="evidence" value="ECO:0007669"/>
    <property type="project" value="UniProtKB-ARBA"/>
</dbReference>
<dbReference type="Pfam" id="PF08402">
    <property type="entry name" value="TOBE_2"/>
    <property type="match status" value="1"/>
</dbReference>
<dbReference type="PROSITE" id="PS00211">
    <property type="entry name" value="ABC_TRANSPORTER_1"/>
    <property type="match status" value="1"/>
</dbReference>
<dbReference type="EMBL" id="CP016620">
    <property type="protein sequence ID" value="ANY85202.1"/>
    <property type="molecule type" value="Genomic_DNA"/>
</dbReference>
<evidence type="ECO:0000256" key="4">
    <source>
        <dbReference type="ARBA" id="ARBA00022741"/>
    </source>
</evidence>
<keyword evidence="7" id="KW-0614">Plasmid</keyword>
<dbReference type="FunFam" id="3.40.50.300:FF:000042">
    <property type="entry name" value="Maltose/maltodextrin ABC transporter, ATP-binding protein"/>
    <property type="match status" value="1"/>
</dbReference>
<dbReference type="InterPro" id="IPR003593">
    <property type="entry name" value="AAA+_ATPase"/>
</dbReference>
<dbReference type="InterPro" id="IPR012340">
    <property type="entry name" value="NA-bd_OB-fold"/>
</dbReference>
<evidence type="ECO:0000313" key="7">
    <source>
        <dbReference type="EMBL" id="ANY85202.1"/>
    </source>
</evidence>
<dbReference type="InterPro" id="IPR047641">
    <property type="entry name" value="ABC_transpr_MalK/UgpC-like"/>
</dbReference>
<dbReference type="Pfam" id="PF00005">
    <property type="entry name" value="ABC_tran"/>
    <property type="match status" value="1"/>
</dbReference>
<dbReference type="InterPro" id="IPR017871">
    <property type="entry name" value="ABC_transporter-like_CS"/>
</dbReference>
<dbReference type="PANTHER" id="PTHR43875">
    <property type="entry name" value="MALTODEXTRIN IMPORT ATP-BINDING PROTEIN MSMX"/>
    <property type="match status" value="1"/>
</dbReference>
<dbReference type="GO" id="GO:0005524">
    <property type="term" value="F:ATP binding"/>
    <property type="evidence" value="ECO:0007669"/>
    <property type="project" value="UniProtKB-KW"/>
</dbReference>
<keyword evidence="4" id="KW-0547">Nucleotide-binding</keyword>
<dbReference type="SUPFAM" id="SSF50331">
    <property type="entry name" value="MOP-like"/>
    <property type="match status" value="1"/>
</dbReference>
<dbReference type="Gene3D" id="2.40.50.100">
    <property type="match status" value="1"/>
</dbReference>
<dbReference type="InterPro" id="IPR003439">
    <property type="entry name" value="ABC_transporter-like_ATP-bd"/>
</dbReference>
<organism evidence="7">
    <name type="scientific">Microvirga ossetica</name>
    <dbReference type="NCBI Taxonomy" id="1882682"/>
    <lineage>
        <taxon>Bacteria</taxon>
        <taxon>Pseudomonadati</taxon>
        <taxon>Pseudomonadota</taxon>
        <taxon>Alphaproteobacteria</taxon>
        <taxon>Hyphomicrobiales</taxon>
        <taxon>Methylobacteriaceae</taxon>
        <taxon>Microvirga</taxon>
    </lineage>
</organism>
<gene>
    <name evidence="7" type="ORF">BB934_44250</name>
</gene>
<evidence type="ECO:0000256" key="5">
    <source>
        <dbReference type="ARBA" id="ARBA00022840"/>
    </source>
</evidence>
<dbReference type="OrthoDB" id="8151165at2"/>